<reference evidence="2" key="1">
    <citation type="submission" date="2016-10" db="EMBL/GenBank/DDBJ databases">
        <authorList>
            <person name="Varghese N."/>
            <person name="Submissions S."/>
        </authorList>
    </citation>
    <scope>NUCLEOTIDE SEQUENCE [LARGE SCALE GENOMIC DNA]</scope>
    <source>
        <strain evidence="2">DUS833</strain>
    </source>
</reference>
<accession>A0A1H1J317</accession>
<sequence length="92" mass="10061">MSYQDIDKEIAHLEVVFNALSGRDRFPLSYWHRRLHALNRSSMVPAQRQRVAHLEARLRSVGARLDELAGATRVGSCTSPLMAGGSGIGSAS</sequence>
<gene>
    <name evidence="1" type="ORF">SAMN05445850_4088</name>
</gene>
<dbReference type="AlphaFoldDB" id="A0A1H1J317"/>
<proteinExistence type="predicted"/>
<dbReference type="Proteomes" id="UP000199365">
    <property type="component" value="Unassembled WGS sequence"/>
</dbReference>
<evidence type="ECO:0000313" key="2">
    <source>
        <dbReference type="Proteomes" id="UP000199365"/>
    </source>
</evidence>
<protein>
    <submittedName>
        <fullName evidence="1">Uncharacterized protein</fullName>
    </submittedName>
</protein>
<evidence type="ECO:0000313" key="1">
    <source>
        <dbReference type="EMBL" id="SDR44397.1"/>
    </source>
</evidence>
<dbReference type="EMBL" id="FNKX01000002">
    <property type="protein sequence ID" value="SDR44397.1"/>
    <property type="molecule type" value="Genomic_DNA"/>
</dbReference>
<organism evidence="1 2">
    <name type="scientific">Paraburkholderia tuberum</name>
    <dbReference type="NCBI Taxonomy" id="157910"/>
    <lineage>
        <taxon>Bacteria</taxon>
        <taxon>Pseudomonadati</taxon>
        <taxon>Pseudomonadota</taxon>
        <taxon>Betaproteobacteria</taxon>
        <taxon>Burkholderiales</taxon>
        <taxon>Burkholderiaceae</taxon>
        <taxon>Paraburkholderia</taxon>
    </lineage>
</organism>
<keyword evidence="2" id="KW-1185">Reference proteome</keyword>
<dbReference type="RefSeq" id="WP_090806375.1">
    <property type="nucleotide sequence ID" value="NZ_FNKX01000002.1"/>
</dbReference>
<name>A0A1H1J317_9BURK</name>